<gene>
    <name evidence="1" type="ORF">XBKB1_3310001</name>
</gene>
<proteinExistence type="predicted"/>
<dbReference type="EMBL" id="CBSZ010000259">
    <property type="protein sequence ID" value="CDH24931.1"/>
    <property type="molecule type" value="Genomic_DNA"/>
</dbReference>
<dbReference type="HOGENOM" id="CLU_206709_0_0_6"/>
<reference evidence="1" key="1">
    <citation type="submission" date="2013-07" db="EMBL/GenBank/DDBJ databases">
        <title>Sub-species coevolution in mutualistic symbiosis.</title>
        <authorList>
            <person name="Murfin K."/>
            <person name="Klassen J."/>
            <person name="Lee M."/>
            <person name="Forst S."/>
            <person name="Stock P."/>
            <person name="Goodrich-Blair H."/>
        </authorList>
    </citation>
    <scope>NUCLEOTIDE SEQUENCE [LARGE SCALE GENOMIC DNA]</scope>
    <source>
        <strain evidence="1">Kraussei Becker Underwood</strain>
    </source>
</reference>
<protein>
    <submittedName>
        <fullName evidence="1">Uncharacterized protein</fullName>
    </submittedName>
</protein>
<accession>A0A077PW52</accession>
<sequence>MSVSIIYFNNNLYIEYTTHEARHHAVKALKKMEEPKTETEIQALIERTWQTMNESNTENAPLLIE</sequence>
<dbReference type="Proteomes" id="UP000028493">
    <property type="component" value="Unassembled WGS sequence"/>
</dbReference>
<evidence type="ECO:0000313" key="2">
    <source>
        <dbReference type="Proteomes" id="UP000028493"/>
    </source>
</evidence>
<dbReference type="AlphaFoldDB" id="A0A077PW52"/>
<name>A0A077PW52_XENBV</name>
<comment type="caution">
    <text evidence="1">The sequence shown here is derived from an EMBL/GenBank/DDBJ whole genome shotgun (WGS) entry which is preliminary data.</text>
</comment>
<evidence type="ECO:0000313" key="1">
    <source>
        <dbReference type="EMBL" id="CDH24931.1"/>
    </source>
</evidence>
<organism evidence="1 2">
    <name type="scientific">Xenorhabdus bovienii str. kraussei Becker Underwood</name>
    <dbReference type="NCBI Taxonomy" id="1398204"/>
    <lineage>
        <taxon>Bacteria</taxon>
        <taxon>Pseudomonadati</taxon>
        <taxon>Pseudomonadota</taxon>
        <taxon>Gammaproteobacteria</taxon>
        <taxon>Enterobacterales</taxon>
        <taxon>Morganellaceae</taxon>
        <taxon>Xenorhabdus</taxon>
    </lineage>
</organism>